<keyword evidence="5" id="KW-1185">Reference proteome</keyword>
<dbReference type="SUPFAM" id="SSF57625">
    <property type="entry name" value="Invertebrate chitin-binding proteins"/>
    <property type="match status" value="1"/>
</dbReference>
<dbReference type="EMBL" id="JAWQEG010000813">
    <property type="protein sequence ID" value="KAK3885283.1"/>
    <property type="molecule type" value="Genomic_DNA"/>
</dbReference>
<dbReference type="SMART" id="SM00494">
    <property type="entry name" value="ChtBD2"/>
    <property type="match status" value="1"/>
</dbReference>
<evidence type="ECO:0000313" key="4">
    <source>
        <dbReference type="EMBL" id="KAK3885283.1"/>
    </source>
</evidence>
<feature type="domain" description="Chitin-binding type-2" evidence="3">
    <location>
        <begin position="53"/>
        <end position="111"/>
    </location>
</feature>
<dbReference type="InterPro" id="IPR002557">
    <property type="entry name" value="Chitin-bd_dom"/>
</dbReference>
<dbReference type="Gene3D" id="2.170.140.10">
    <property type="entry name" value="Chitin binding domain"/>
    <property type="match status" value="1"/>
</dbReference>
<dbReference type="GO" id="GO:0005576">
    <property type="term" value="C:extracellular region"/>
    <property type="evidence" value="ECO:0007669"/>
    <property type="project" value="InterPro"/>
</dbReference>
<dbReference type="GO" id="GO:0008061">
    <property type="term" value="F:chitin binding"/>
    <property type="evidence" value="ECO:0007669"/>
    <property type="project" value="InterPro"/>
</dbReference>
<sequence length="233" mass="27031">MVLQSLLSLGPILIIVALTAPCLALTTSFRARRQVEAAGVDYPTYSEVPPGLSFSCSDKIPGYYADPEAQCQVWHWCVPGGPLYSFLCPNQTLFNQVLRVCDWWFNVECSTSPDYYNINDDLYKIPEDDEPLGRDLLGEESVGEEVVQLQEQNDLQKEQNLQQLKQDIKQEQQQDLQQEQQQDLQQEQQQDLQQEQQQDLQQEQQQEQQQDIQQEQQLQELQQDPQQQLTEDI</sequence>
<reference evidence="4" key="1">
    <citation type="submission" date="2023-10" db="EMBL/GenBank/DDBJ databases">
        <title>Genome assemblies of two species of porcelain crab, Petrolisthes cinctipes and Petrolisthes manimaculis (Anomura: Porcellanidae).</title>
        <authorList>
            <person name="Angst P."/>
        </authorList>
    </citation>
    <scope>NUCLEOTIDE SEQUENCE</scope>
    <source>
        <strain evidence="4">PB745_01</strain>
        <tissue evidence="4">Gill</tissue>
    </source>
</reference>
<feature type="region of interest" description="Disordered" evidence="1">
    <location>
        <begin position="175"/>
        <end position="233"/>
    </location>
</feature>
<gene>
    <name evidence="4" type="ORF">Pcinc_010477</name>
</gene>
<dbReference type="InterPro" id="IPR036508">
    <property type="entry name" value="Chitin-bd_dom_sf"/>
</dbReference>
<feature type="chain" id="PRO_5042031520" description="Chitin-binding type-2 domain-containing protein" evidence="2">
    <location>
        <begin position="25"/>
        <end position="233"/>
    </location>
</feature>
<feature type="signal peptide" evidence="2">
    <location>
        <begin position="1"/>
        <end position="24"/>
    </location>
</feature>
<dbReference type="Pfam" id="PF01607">
    <property type="entry name" value="CBM_14"/>
    <property type="match status" value="1"/>
</dbReference>
<protein>
    <recommendedName>
        <fullName evidence="3">Chitin-binding type-2 domain-containing protein</fullName>
    </recommendedName>
</protein>
<organism evidence="4 5">
    <name type="scientific">Petrolisthes cinctipes</name>
    <name type="common">Flat porcelain crab</name>
    <dbReference type="NCBI Taxonomy" id="88211"/>
    <lineage>
        <taxon>Eukaryota</taxon>
        <taxon>Metazoa</taxon>
        <taxon>Ecdysozoa</taxon>
        <taxon>Arthropoda</taxon>
        <taxon>Crustacea</taxon>
        <taxon>Multicrustacea</taxon>
        <taxon>Malacostraca</taxon>
        <taxon>Eumalacostraca</taxon>
        <taxon>Eucarida</taxon>
        <taxon>Decapoda</taxon>
        <taxon>Pleocyemata</taxon>
        <taxon>Anomura</taxon>
        <taxon>Galatheoidea</taxon>
        <taxon>Porcellanidae</taxon>
        <taxon>Petrolisthes</taxon>
    </lineage>
</organism>
<evidence type="ECO:0000313" key="5">
    <source>
        <dbReference type="Proteomes" id="UP001286313"/>
    </source>
</evidence>
<dbReference type="PANTHER" id="PTHR22933:SF42">
    <property type="entry name" value="FI18455P1-RELATED"/>
    <property type="match status" value="1"/>
</dbReference>
<accession>A0AAE1G2M5</accession>
<dbReference type="AlphaFoldDB" id="A0AAE1G2M5"/>
<evidence type="ECO:0000259" key="3">
    <source>
        <dbReference type="PROSITE" id="PS50940"/>
    </source>
</evidence>
<name>A0AAE1G2M5_PETCI</name>
<proteinExistence type="predicted"/>
<dbReference type="PANTHER" id="PTHR22933">
    <property type="entry name" value="FI18007P1-RELATED"/>
    <property type="match status" value="1"/>
</dbReference>
<dbReference type="PROSITE" id="PS50940">
    <property type="entry name" value="CHIT_BIND_II"/>
    <property type="match status" value="1"/>
</dbReference>
<dbReference type="InterPro" id="IPR052976">
    <property type="entry name" value="Scoloptoxin-like"/>
</dbReference>
<evidence type="ECO:0000256" key="1">
    <source>
        <dbReference type="SAM" id="MobiDB-lite"/>
    </source>
</evidence>
<evidence type="ECO:0000256" key="2">
    <source>
        <dbReference type="SAM" id="SignalP"/>
    </source>
</evidence>
<comment type="caution">
    <text evidence="4">The sequence shown here is derived from an EMBL/GenBank/DDBJ whole genome shotgun (WGS) entry which is preliminary data.</text>
</comment>
<dbReference type="Proteomes" id="UP001286313">
    <property type="component" value="Unassembled WGS sequence"/>
</dbReference>
<keyword evidence="2" id="KW-0732">Signal</keyword>